<dbReference type="Pfam" id="PF00082">
    <property type="entry name" value="Peptidase_S8"/>
    <property type="match status" value="1"/>
</dbReference>
<feature type="compositionally biased region" description="Basic and acidic residues" evidence="6">
    <location>
        <begin position="638"/>
        <end position="650"/>
    </location>
</feature>
<dbReference type="Proteomes" id="UP000091967">
    <property type="component" value="Unassembled WGS sequence"/>
</dbReference>
<accession>A0A1B8AIQ6</accession>
<feature type="region of interest" description="Disordered" evidence="6">
    <location>
        <begin position="1"/>
        <end position="42"/>
    </location>
</feature>
<evidence type="ECO:0000256" key="5">
    <source>
        <dbReference type="PROSITE-ProRule" id="PRU01240"/>
    </source>
</evidence>
<dbReference type="InterPro" id="IPR036770">
    <property type="entry name" value="Ankyrin_rpt-contain_sf"/>
</dbReference>
<dbReference type="InterPro" id="IPR002110">
    <property type="entry name" value="Ankyrin_rpt"/>
</dbReference>
<dbReference type="SUPFAM" id="SSF52743">
    <property type="entry name" value="Subtilisin-like"/>
    <property type="match status" value="1"/>
</dbReference>
<dbReference type="Gene3D" id="3.40.50.200">
    <property type="entry name" value="Peptidase S8/S53 domain"/>
    <property type="match status" value="1"/>
</dbReference>
<dbReference type="InterPro" id="IPR036852">
    <property type="entry name" value="Peptidase_S8/S53_dom_sf"/>
</dbReference>
<dbReference type="Pfam" id="PF00023">
    <property type="entry name" value="Ank"/>
    <property type="match status" value="1"/>
</dbReference>
<dbReference type="PANTHER" id="PTHR43806">
    <property type="entry name" value="PEPTIDASE S8"/>
    <property type="match status" value="1"/>
</dbReference>
<keyword evidence="3 5" id="KW-0378">Hydrolase</keyword>
<proteinExistence type="inferred from homology"/>
<comment type="similarity">
    <text evidence="1 5">Belongs to the peptidase S8 family.</text>
</comment>
<evidence type="ECO:0000256" key="1">
    <source>
        <dbReference type="ARBA" id="ARBA00011073"/>
    </source>
</evidence>
<evidence type="ECO:0000313" key="9">
    <source>
        <dbReference type="Proteomes" id="UP000091967"/>
    </source>
</evidence>
<evidence type="ECO:0000256" key="4">
    <source>
        <dbReference type="ARBA" id="ARBA00022825"/>
    </source>
</evidence>
<evidence type="ECO:0000313" key="8">
    <source>
        <dbReference type="EMBL" id="OBS20432.1"/>
    </source>
</evidence>
<feature type="compositionally biased region" description="Basic and acidic residues" evidence="6">
    <location>
        <begin position="310"/>
        <end position="337"/>
    </location>
</feature>
<dbReference type="AlphaFoldDB" id="A0A1B8AIQ6"/>
<feature type="compositionally biased region" description="Polar residues" evidence="6">
    <location>
        <begin position="361"/>
        <end position="373"/>
    </location>
</feature>
<dbReference type="PROSITE" id="PS51892">
    <property type="entry name" value="SUBTILASE"/>
    <property type="match status" value="1"/>
</dbReference>
<protein>
    <recommendedName>
        <fullName evidence="7">Peptidase S8/S53 domain-containing protein</fullName>
    </recommendedName>
</protein>
<dbReference type="Gene3D" id="1.25.40.20">
    <property type="entry name" value="Ankyrin repeat-containing domain"/>
    <property type="match status" value="1"/>
</dbReference>
<dbReference type="PROSITE" id="PS00136">
    <property type="entry name" value="SUBTILASE_ASP"/>
    <property type="match status" value="1"/>
</dbReference>
<sequence>MDSYNSDLKTVPQAHGEEDNDNDINIDDGDFEIDSEPDLDEDPIKAVFDRDMEDARQLTIQQRKSNLTDDEKREEKLDFINKKKHEWKKNTQDGRNFLHHLAYYNYKNDVQQRPSVILQWLMVGAISRLSSLVGSLDNDKRTPLTAAFSRGNEMFVHSMCKTIPPKTREKFQSYLLKDCSRDSETTCLHAATSCTFDNGQKRLEFFSNLCTFVPKEMFSVTDKLGRTPLHMAVEYDQCCTSQVQIVEQLLRSHPSVLDMTIQDPRNPSQNLSAYQYHHYTRKQTEKKMAESQQRVTENMSIQEARNGASKKADTRDEKKSDPKKDSRRVLTKEEKSGTSKTSMGPPPPRDMGDANSKRRGSISQTPQGATTPVRTPILNPIRRTHTGTQPDTVSKSVQKARETAETAKMISNLLKLETLRRQSPAKAAENLQLYDEPVREFWFDFGPPKSLSQDEFKKHFDHLRFDTALQYVAFPQISTKDDRDQSDDMIFFFDWLRNKSVTKIVKVFVEDMESPSHRDEAIERCLKYFKVEVLDWKRLDLDSVTLREIGANLREVYLQWSGSNNTLRAWSEQDALPSLPSLEVIHLIQKQGIESPERTFKNLQAFEERLNKFWPDGIPRPRVIRPKSGGGRPLAHVRTTEAKSQHQERPVDPHRWIECMQNFSQCFRQIKALREATGVSPSPVEVALIDDGVDITHPDLNDIKDRRIFGKSFDSEGGSSNNRVPPYWSSSSGHGTLMAKFIHKVCPSAIIHVIKLQTVSAANSKKLQIKPESAIKAINYAAERGSQIICMSWTIKPPEGELRNRFNAAVQNAVDNHGILMFCSTSDQGQLADINYPHQSNRQCFRIGGAKSTGTMLDTVGDPHAVDFIFPGHEVVISSREDDSSAQKFEPHTGSSVANALATGLAALVIECVRLSVIYNRELAKQGQQTIVAFGYSPIVEDDITKIRERARMEDAFHSIGVNQNTNHKYIEVWNTFDAVATNLKRSGAEYEKLRHIATLAEYFLKKGVK</sequence>
<dbReference type="InterPro" id="IPR050131">
    <property type="entry name" value="Peptidase_S8_subtilisin-like"/>
</dbReference>
<keyword evidence="4 5" id="KW-0720">Serine protease</keyword>
<feature type="region of interest" description="Disordered" evidence="6">
    <location>
        <begin position="621"/>
        <end position="650"/>
    </location>
</feature>
<feature type="compositionally biased region" description="Acidic residues" evidence="6">
    <location>
        <begin position="18"/>
        <end position="41"/>
    </location>
</feature>
<dbReference type="GO" id="GO:0006508">
    <property type="term" value="P:proteolysis"/>
    <property type="evidence" value="ECO:0007669"/>
    <property type="project" value="UniProtKB-KW"/>
</dbReference>
<evidence type="ECO:0000256" key="3">
    <source>
        <dbReference type="ARBA" id="ARBA00022801"/>
    </source>
</evidence>
<evidence type="ECO:0000259" key="7">
    <source>
        <dbReference type="Pfam" id="PF00082"/>
    </source>
</evidence>
<keyword evidence="2 5" id="KW-0645">Protease</keyword>
<dbReference type="CDD" id="cd07491">
    <property type="entry name" value="Peptidases_S8_7"/>
    <property type="match status" value="1"/>
</dbReference>
<dbReference type="InterPro" id="IPR015500">
    <property type="entry name" value="Peptidase_S8_subtilisin-rel"/>
</dbReference>
<feature type="region of interest" description="Disordered" evidence="6">
    <location>
        <begin position="281"/>
        <end position="398"/>
    </location>
</feature>
<comment type="caution">
    <text evidence="8">The sequence shown here is derived from an EMBL/GenBank/DDBJ whole genome shotgun (WGS) entry which is preliminary data.</text>
</comment>
<evidence type="ECO:0000256" key="2">
    <source>
        <dbReference type="ARBA" id="ARBA00022670"/>
    </source>
</evidence>
<dbReference type="InterPro" id="IPR000209">
    <property type="entry name" value="Peptidase_S8/S53_dom"/>
</dbReference>
<keyword evidence="9" id="KW-1185">Reference proteome</keyword>
<organism evidence="8 9">
    <name type="scientific">Fusarium poae</name>
    <dbReference type="NCBI Taxonomy" id="36050"/>
    <lineage>
        <taxon>Eukaryota</taxon>
        <taxon>Fungi</taxon>
        <taxon>Dikarya</taxon>
        <taxon>Ascomycota</taxon>
        <taxon>Pezizomycotina</taxon>
        <taxon>Sordariomycetes</taxon>
        <taxon>Hypocreomycetidae</taxon>
        <taxon>Hypocreales</taxon>
        <taxon>Nectriaceae</taxon>
        <taxon>Fusarium</taxon>
    </lineage>
</organism>
<gene>
    <name evidence="8" type="ORF">FPOA_06802</name>
</gene>
<feature type="domain" description="Peptidase S8/S53" evidence="7">
    <location>
        <begin position="684"/>
        <end position="911"/>
    </location>
</feature>
<name>A0A1B8AIQ6_FUSPO</name>
<dbReference type="STRING" id="36050.A0A1B8AIQ6"/>
<feature type="active site" description="Charge relay system" evidence="5">
    <location>
        <position position="896"/>
    </location>
</feature>
<reference evidence="8 9" key="1">
    <citation type="submission" date="2016-06" db="EMBL/GenBank/DDBJ databases">
        <title>Living apart together: crosstalk between the core and supernumerary genomes in a fungal plant pathogen.</title>
        <authorList>
            <person name="Vanheule A."/>
            <person name="Audenaert K."/>
            <person name="Warris S."/>
            <person name="Van De Geest H."/>
            <person name="Schijlen E."/>
            <person name="Hofte M."/>
            <person name="De Saeger S."/>
            <person name="Haesaert G."/>
            <person name="Waalwijk C."/>
            <person name="Van Der Lee T."/>
        </authorList>
    </citation>
    <scope>NUCLEOTIDE SEQUENCE [LARGE SCALE GENOMIC DNA]</scope>
    <source>
        <strain evidence="8 9">2516</strain>
    </source>
</reference>
<dbReference type="InterPro" id="IPR023827">
    <property type="entry name" value="Peptidase_S8_Asp-AS"/>
</dbReference>
<evidence type="ECO:0000256" key="6">
    <source>
        <dbReference type="SAM" id="MobiDB-lite"/>
    </source>
</evidence>
<feature type="active site" description="Charge relay system" evidence="5">
    <location>
        <position position="734"/>
    </location>
</feature>
<dbReference type="PRINTS" id="PR00723">
    <property type="entry name" value="SUBTILISIN"/>
</dbReference>
<feature type="active site" description="Charge relay system" evidence="5">
    <location>
        <position position="690"/>
    </location>
</feature>
<feature type="compositionally biased region" description="Polar residues" evidence="6">
    <location>
        <begin position="386"/>
        <end position="397"/>
    </location>
</feature>
<dbReference type="EMBL" id="LYXU01000003">
    <property type="protein sequence ID" value="OBS20432.1"/>
    <property type="molecule type" value="Genomic_DNA"/>
</dbReference>
<dbReference type="GO" id="GO:0004252">
    <property type="term" value="F:serine-type endopeptidase activity"/>
    <property type="evidence" value="ECO:0007669"/>
    <property type="project" value="UniProtKB-UniRule"/>
</dbReference>
<dbReference type="SUPFAM" id="SSF48403">
    <property type="entry name" value="Ankyrin repeat"/>
    <property type="match status" value="1"/>
</dbReference>
<dbReference type="OMA" id="HKWMECM"/>
<feature type="compositionally biased region" description="Polar residues" evidence="6">
    <location>
        <begin position="290"/>
        <end position="303"/>
    </location>
</feature>
<dbReference type="PANTHER" id="PTHR43806:SF11">
    <property type="entry name" value="CEREVISIN-RELATED"/>
    <property type="match status" value="1"/>
</dbReference>